<reference evidence="2 3" key="1">
    <citation type="submission" date="2018-08" db="EMBL/GenBank/DDBJ databases">
        <title>Streptomyces NEAU-D10 sp. nov., a novel Actinomycete isolated from soil.</title>
        <authorList>
            <person name="Jin L."/>
        </authorList>
    </citation>
    <scope>NUCLEOTIDE SEQUENCE [LARGE SCALE GENOMIC DNA]</scope>
    <source>
        <strain evidence="2 3">NEAU-D10</strain>
    </source>
</reference>
<name>A0A371Q0R4_STRIH</name>
<organism evidence="2 3">
    <name type="scientific">Streptomyces inhibens</name>
    <dbReference type="NCBI Taxonomy" id="2293571"/>
    <lineage>
        <taxon>Bacteria</taxon>
        <taxon>Bacillati</taxon>
        <taxon>Actinomycetota</taxon>
        <taxon>Actinomycetes</taxon>
        <taxon>Kitasatosporales</taxon>
        <taxon>Streptomycetaceae</taxon>
        <taxon>Streptomyces</taxon>
    </lineage>
</organism>
<gene>
    <name evidence="2" type="ORF">DY245_21695</name>
</gene>
<protein>
    <submittedName>
        <fullName evidence="2">DUF397 domain-containing protein</fullName>
    </submittedName>
</protein>
<keyword evidence="3" id="KW-1185">Reference proteome</keyword>
<evidence type="ECO:0000313" key="3">
    <source>
        <dbReference type="Proteomes" id="UP000262477"/>
    </source>
</evidence>
<sequence length="96" mass="10087">MASKDLDLSAAHWRKSSYSNGDGGECLEVAEGFLGAANWRKSSYSNAEGADCVEVADDFPGLVPVRDSKNPDGAALLIPAGAWDRFITAVKADLIG</sequence>
<dbReference type="AlphaFoldDB" id="A0A371Q0R4"/>
<dbReference type="Proteomes" id="UP000262477">
    <property type="component" value="Unassembled WGS sequence"/>
</dbReference>
<dbReference type="OrthoDB" id="4570646at2"/>
<dbReference type="Pfam" id="PF04149">
    <property type="entry name" value="DUF397"/>
    <property type="match status" value="2"/>
</dbReference>
<accession>A0A371Q0R4</accession>
<dbReference type="EMBL" id="QUAC01000171">
    <property type="protein sequence ID" value="REK88342.1"/>
    <property type="molecule type" value="Genomic_DNA"/>
</dbReference>
<evidence type="ECO:0000259" key="1">
    <source>
        <dbReference type="Pfam" id="PF04149"/>
    </source>
</evidence>
<proteinExistence type="predicted"/>
<dbReference type="RefSeq" id="WP_128508897.1">
    <property type="nucleotide sequence ID" value="NZ_QUAC01000171.1"/>
</dbReference>
<dbReference type="InterPro" id="IPR007278">
    <property type="entry name" value="DUF397"/>
</dbReference>
<evidence type="ECO:0000313" key="2">
    <source>
        <dbReference type="EMBL" id="REK88342.1"/>
    </source>
</evidence>
<feature type="domain" description="DUF397" evidence="1">
    <location>
        <begin position="37"/>
        <end position="91"/>
    </location>
</feature>
<comment type="caution">
    <text evidence="2">The sequence shown here is derived from an EMBL/GenBank/DDBJ whole genome shotgun (WGS) entry which is preliminary data.</text>
</comment>
<feature type="domain" description="DUF397" evidence="1">
    <location>
        <begin position="11"/>
        <end position="30"/>
    </location>
</feature>